<dbReference type="Gene3D" id="1.10.260.40">
    <property type="entry name" value="lambda repressor-like DNA-binding domains"/>
    <property type="match status" value="1"/>
</dbReference>
<keyword evidence="2" id="KW-1133">Transmembrane helix</keyword>
<evidence type="ECO:0000256" key="2">
    <source>
        <dbReference type="SAM" id="Phobius"/>
    </source>
</evidence>
<accession>A0ABT9DXT5</accession>
<dbReference type="InterPro" id="IPR010982">
    <property type="entry name" value="Lambda_DNA-bd_dom_sf"/>
</dbReference>
<dbReference type="Pfam" id="PF07362">
    <property type="entry name" value="CcdA"/>
    <property type="match status" value="1"/>
</dbReference>
<dbReference type="EMBL" id="JAUTWS010000008">
    <property type="protein sequence ID" value="MDO9708715.1"/>
    <property type="molecule type" value="Genomic_DNA"/>
</dbReference>
<organism evidence="3 4">
    <name type="scientific">Paracraurococcus lichenis</name>
    <dbReference type="NCBI Taxonomy" id="3064888"/>
    <lineage>
        <taxon>Bacteria</taxon>
        <taxon>Pseudomonadati</taxon>
        <taxon>Pseudomonadota</taxon>
        <taxon>Alphaproteobacteria</taxon>
        <taxon>Acetobacterales</taxon>
        <taxon>Roseomonadaceae</taxon>
        <taxon>Paracraurococcus</taxon>
    </lineage>
</organism>
<evidence type="ECO:0000313" key="3">
    <source>
        <dbReference type="EMBL" id="MDO9708715.1"/>
    </source>
</evidence>
<dbReference type="Proteomes" id="UP001243009">
    <property type="component" value="Unassembled WGS sequence"/>
</dbReference>
<reference evidence="3 4" key="1">
    <citation type="submission" date="2023-08" db="EMBL/GenBank/DDBJ databases">
        <title>The draft genome sequence of Paracraurococcus sp. LOR1-02.</title>
        <authorList>
            <person name="Kingkaew E."/>
            <person name="Tanasupawat S."/>
        </authorList>
    </citation>
    <scope>NUCLEOTIDE SEQUENCE [LARGE SCALE GENOMIC DNA]</scope>
    <source>
        <strain evidence="3 4">LOR1-02</strain>
    </source>
</reference>
<dbReference type="SUPFAM" id="SSF47413">
    <property type="entry name" value="lambda repressor-like DNA-binding domains"/>
    <property type="match status" value="1"/>
</dbReference>
<dbReference type="Pfam" id="PF15943">
    <property type="entry name" value="YdaS_toxin"/>
    <property type="match status" value="1"/>
</dbReference>
<keyword evidence="4" id="KW-1185">Reference proteome</keyword>
<proteinExistence type="predicted"/>
<name>A0ABT9DXT5_9PROT</name>
<keyword evidence="2" id="KW-0472">Membrane</keyword>
<evidence type="ECO:0000313" key="4">
    <source>
        <dbReference type="Proteomes" id="UP001243009"/>
    </source>
</evidence>
<keyword evidence="1" id="KW-1277">Toxin-antitoxin system</keyword>
<comment type="caution">
    <text evidence="3">The sequence shown here is derived from an EMBL/GenBank/DDBJ whole genome shotgun (WGS) entry which is preliminary data.</text>
</comment>
<dbReference type="InterPro" id="IPR031856">
    <property type="entry name" value="YdaS_toxin-like"/>
</dbReference>
<dbReference type="InterPro" id="IPR009956">
    <property type="entry name" value="Post-segregation_anti-tox_CcdA"/>
</dbReference>
<gene>
    <name evidence="3" type="ORF">Q7A36_10215</name>
</gene>
<protein>
    <submittedName>
        <fullName evidence="3">Type II toxin-antitoxin system CcdA family antitoxin</fullName>
    </submittedName>
</protein>
<sequence length="129" mass="13641">MDDPKTGVEAAIVAAGGVSALAAAIGISHVSVIRWRARGVIPAERVAAVAAATGLPRQALRPDLFAASGLAEAQAPLAPPAQEAETAAAREAAGWERARRWAEENREAIEAYNRHFEENDTPLAEYRAF</sequence>
<feature type="transmembrane region" description="Helical" evidence="2">
    <location>
        <begin position="12"/>
        <end position="35"/>
    </location>
</feature>
<keyword evidence="2" id="KW-0812">Transmembrane</keyword>
<dbReference type="RefSeq" id="WP_305103584.1">
    <property type="nucleotide sequence ID" value="NZ_JAUTWS010000008.1"/>
</dbReference>
<evidence type="ECO:0000256" key="1">
    <source>
        <dbReference type="ARBA" id="ARBA00022649"/>
    </source>
</evidence>